<gene>
    <name evidence="1" type="ORF">GSTUM_00011696001</name>
</gene>
<dbReference type="Proteomes" id="UP000006911">
    <property type="component" value="Unassembled WGS sequence"/>
</dbReference>
<sequence length="101" mass="11095">MLFSFLFRPSCTSSGNLLLVFDLACVTLRRGGAFHSSLPLMKVASFGVFFVLKPLVGGFASIPFHVLKLSLVRLLSVLLTSISIYYPDSYYDRYGCSTGTV</sequence>
<keyword evidence="2" id="KW-1185">Reference proteome</keyword>
<name>D5GPE6_TUBMM</name>
<dbReference type="AlphaFoldDB" id="D5GPE6"/>
<dbReference type="EMBL" id="FN430373">
    <property type="protein sequence ID" value="CAZ86308.1"/>
    <property type="molecule type" value="Genomic_DNA"/>
</dbReference>
<proteinExistence type="predicted"/>
<protein>
    <submittedName>
        <fullName evidence="1">(Perigord truffle) hypothetical protein</fullName>
    </submittedName>
</protein>
<dbReference type="InParanoid" id="D5GPE6"/>
<accession>D5GPE6</accession>
<dbReference type="HOGENOM" id="CLU_2293756_0_0_1"/>
<dbReference type="KEGG" id="tml:GSTUM_00011696001"/>
<reference evidence="1 2" key="1">
    <citation type="journal article" date="2010" name="Nature">
        <title>Perigord black truffle genome uncovers evolutionary origins and mechanisms of symbiosis.</title>
        <authorList>
            <person name="Martin F."/>
            <person name="Kohler A."/>
            <person name="Murat C."/>
            <person name="Balestrini R."/>
            <person name="Coutinho P.M."/>
            <person name="Jaillon O."/>
            <person name="Montanini B."/>
            <person name="Morin E."/>
            <person name="Noel B."/>
            <person name="Percudani R."/>
            <person name="Porcel B."/>
            <person name="Rubini A."/>
            <person name="Amicucci A."/>
            <person name="Amselem J."/>
            <person name="Anthouard V."/>
            <person name="Arcioni S."/>
            <person name="Artiguenave F."/>
            <person name="Aury J.M."/>
            <person name="Ballario P."/>
            <person name="Bolchi A."/>
            <person name="Brenna A."/>
            <person name="Brun A."/>
            <person name="Buee M."/>
            <person name="Cantarel B."/>
            <person name="Chevalier G."/>
            <person name="Couloux A."/>
            <person name="Da Silva C."/>
            <person name="Denoeud F."/>
            <person name="Duplessis S."/>
            <person name="Ghignone S."/>
            <person name="Hilselberger B."/>
            <person name="Iotti M."/>
            <person name="Marcais B."/>
            <person name="Mello A."/>
            <person name="Miranda M."/>
            <person name="Pacioni G."/>
            <person name="Quesneville H."/>
            <person name="Riccioni C."/>
            <person name="Ruotolo R."/>
            <person name="Splivallo R."/>
            <person name="Stocchi V."/>
            <person name="Tisserant E."/>
            <person name="Viscomi A.R."/>
            <person name="Zambonelli A."/>
            <person name="Zampieri E."/>
            <person name="Henrissat B."/>
            <person name="Lebrun M.H."/>
            <person name="Paolocci F."/>
            <person name="Bonfante P."/>
            <person name="Ottonello S."/>
            <person name="Wincker P."/>
        </authorList>
    </citation>
    <scope>NUCLEOTIDE SEQUENCE [LARGE SCALE GENOMIC DNA]</scope>
    <source>
        <strain evidence="1 2">Mel28</strain>
    </source>
</reference>
<evidence type="ECO:0000313" key="1">
    <source>
        <dbReference type="EMBL" id="CAZ86308.1"/>
    </source>
</evidence>
<evidence type="ECO:0000313" key="2">
    <source>
        <dbReference type="Proteomes" id="UP000006911"/>
    </source>
</evidence>
<organism evidence="1 2">
    <name type="scientific">Tuber melanosporum (strain Mel28)</name>
    <name type="common">Perigord black truffle</name>
    <dbReference type="NCBI Taxonomy" id="656061"/>
    <lineage>
        <taxon>Eukaryota</taxon>
        <taxon>Fungi</taxon>
        <taxon>Dikarya</taxon>
        <taxon>Ascomycota</taxon>
        <taxon>Pezizomycotina</taxon>
        <taxon>Pezizomycetes</taxon>
        <taxon>Pezizales</taxon>
        <taxon>Tuberaceae</taxon>
        <taxon>Tuber</taxon>
    </lineage>
</organism>